<keyword evidence="2" id="KW-1185">Reference proteome</keyword>
<accession>A0AAD5RKP0</accession>
<proteinExistence type="predicted"/>
<reference evidence="1" key="1">
    <citation type="submission" date="2022-07" db="EMBL/GenBank/DDBJ databases">
        <title>Draft genome sequence of Zalerion maritima ATCC 34329, a (micro)plastics degrading marine fungus.</title>
        <authorList>
            <person name="Paco A."/>
            <person name="Goncalves M.F.M."/>
            <person name="Rocha-Santos T.A.P."/>
            <person name="Alves A."/>
        </authorList>
    </citation>
    <scope>NUCLEOTIDE SEQUENCE</scope>
    <source>
        <strain evidence="1">ATCC 34329</strain>
    </source>
</reference>
<dbReference type="EMBL" id="JAKWBI020000344">
    <property type="protein sequence ID" value="KAJ2896233.1"/>
    <property type="molecule type" value="Genomic_DNA"/>
</dbReference>
<dbReference type="AlphaFoldDB" id="A0AAD5RKP0"/>
<protein>
    <submittedName>
        <fullName evidence="1">Uncharacterized protein</fullName>
    </submittedName>
</protein>
<sequence>MKPEELVSATAAGAAPGEFTSDTIRRRITSLSKGLIEVRRGDVTSVQFIHQLVNDFLFRNKRLQKLDPTLEPDPVNASHGQL</sequence>
<name>A0AAD5RKP0_9PEZI</name>
<organism evidence="1 2">
    <name type="scientific">Zalerion maritima</name>
    <dbReference type="NCBI Taxonomy" id="339359"/>
    <lineage>
        <taxon>Eukaryota</taxon>
        <taxon>Fungi</taxon>
        <taxon>Dikarya</taxon>
        <taxon>Ascomycota</taxon>
        <taxon>Pezizomycotina</taxon>
        <taxon>Sordariomycetes</taxon>
        <taxon>Lulworthiomycetidae</taxon>
        <taxon>Lulworthiales</taxon>
        <taxon>Lulworthiaceae</taxon>
        <taxon>Zalerion</taxon>
    </lineage>
</organism>
<evidence type="ECO:0000313" key="2">
    <source>
        <dbReference type="Proteomes" id="UP001201980"/>
    </source>
</evidence>
<evidence type="ECO:0000313" key="1">
    <source>
        <dbReference type="EMBL" id="KAJ2896233.1"/>
    </source>
</evidence>
<comment type="caution">
    <text evidence="1">The sequence shown here is derived from an EMBL/GenBank/DDBJ whole genome shotgun (WGS) entry which is preliminary data.</text>
</comment>
<dbReference type="Proteomes" id="UP001201980">
    <property type="component" value="Unassembled WGS sequence"/>
</dbReference>
<gene>
    <name evidence="1" type="ORF">MKZ38_005727</name>
</gene>